<dbReference type="Gene3D" id="1.25.10.10">
    <property type="entry name" value="Leucine-rich Repeat Variant"/>
    <property type="match status" value="1"/>
</dbReference>
<dbReference type="InterPro" id="IPR016024">
    <property type="entry name" value="ARM-type_fold"/>
</dbReference>
<dbReference type="InterPro" id="IPR011989">
    <property type="entry name" value="ARM-like"/>
</dbReference>
<sequence length="1310" mass="143375">MVGMVQARWAIRAEDLLNSAKSSSNIASKLEQLRQLREVLLIRDSSLLPEFAPRLTELDVQLPGAARKLLTEIFGEIGKKHVELLSEIIPTLITYLKDETPQVVRQAILTGTSLFRDTLVKVSIQGLISGELNETLKSSWVSMLKFKDAVLPLAIQPEIDGVRLLAVKFIEAMILLYTPDTNLPSDPPQEFDGLQFNISWLKGGHPLLNVGDLAIEAGQSLRLLLDQLKFPKVKSISNSIVIVLINSLSTIAKMRPSFYGRILPVLFSLDPEMSFVKGVQFPGAQHALKNAFTACLRCTHSSAAPWRARLVEALRLMNGESREHPIKHEKVPDAPAIGMNGSLSIKVKEVKEDESLLHASDEVCTDLGRKRSLYMESHDVLADDAISEKRIKQSSMVTDSIQMGLLPVKIEPPASTREGDSGPVLQLVGMFGALVAQGKKASEPLEILISSISSDLLAEVVMANMQYLPSSWPKLDDEDESNHLRSCVSGLQSSAPASNTFSLSSAFSVITSQLNSQLLSQDIPAVHIKLEDAVITKEEKTVSSAGVNPLTEPDMPTLVATSSLLIEKNNAALPLFGNDSEKVESEIPGLDSSACFNETQESPETSLEISEIKEPTLEHAISLDVTSLLDISPSTSAVSYSLENLSPRTTVTDASDAPSTSHLPLSHCIFPKMTAYNVELSYEQKDELQKVAFMRILEAYKQVAVSGGSNVHLSLLAHLGTEFPLDLDPWGLLQKHVVSDYSNHEGHELTLRVLYRLYREAEQDQDFLSSRTATSVYETFLLNVAEALRDTFPATDKSLGRLLGEVPYLSEGALRMLESLCSPESKEKQDPDFQSGDRVTQGLIAVWSLILLRPSSRDRCLQIVLQSTIHHTEEVRMKAIRLVANKLFPVSSISQKIEDFASEKLLSVLDDISSSDDIVATESSHALQKGSDLENPSSSGPSPSGAVHVESLSVGLPIKSAESSFSEAQRCTSLYFALCTKKHSLLHQIFSIYKSIPKSAIEAVHRHIPILVRTIGSSPELLSIVSDPPSGSENLLMQVLQILTDGAAPSQELISSVKMLYNSKMKDVEILIPIISFLSKDEILPLMPQFVNLPLDKFQVALTRILLGSSQSGDSLTPAEVLISIHGIDSDKDGVPLKKIMDACSTCFEQRLVFTQPVLAKVLNQLVEQIPLPLLFMRTVIQAIGVFPGLVDFVMEILSRLVSKQIWKYPKLWVGFLKCTVQTKPQSFNVLLQLPAAQLENALNKNPVLKPPLVEHANQPNIRSTLPRSSLLVLGLANDSQKSSQAQQTTQSQAVDTASSAAAPATEPTQ</sequence>
<evidence type="ECO:0000313" key="5">
    <source>
        <dbReference type="Proteomes" id="UP001412067"/>
    </source>
</evidence>
<evidence type="ECO:0000256" key="1">
    <source>
        <dbReference type="SAM" id="MobiDB-lite"/>
    </source>
</evidence>
<protein>
    <recommendedName>
        <fullName evidence="6">Symplekin</fullName>
    </recommendedName>
</protein>
<dbReference type="InterPro" id="IPR022075">
    <property type="entry name" value="Symplekin_C"/>
</dbReference>
<keyword evidence="5" id="KW-1185">Reference proteome</keyword>
<dbReference type="Pfam" id="PF12295">
    <property type="entry name" value="Symplekin_C"/>
    <property type="match status" value="1"/>
</dbReference>
<dbReference type="EMBL" id="JBBWWR010000020">
    <property type="protein sequence ID" value="KAK8939784.1"/>
    <property type="molecule type" value="Genomic_DNA"/>
</dbReference>
<proteinExistence type="predicted"/>
<dbReference type="PANTHER" id="PTHR47184:SF2">
    <property type="entry name" value="SYMPLEKIN"/>
    <property type="match status" value="1"/>
</dbReference>
<evidence type="ECO:0008006" key="6">
    <source>
        <dbReference type="Google" id="ProtNLM"/>
    </source>
</evidence>
<evidence type="ECO:0000259" key="2">
    <source>
        <dbReference type="Pfam" id="PF11935"/>
    </source>
</evidence>
<feature type="region of interest" description="Disordered" evidence="1">
    <location>
        <begin position="925"/>
        <end position="946"/>
    </location>
</feature>
<comment type="caution">
    <text evidence="4">The sequence shown here is derived from an EMBL/GenBank/DDBJ whole genome shotgun (WGS) entry which is preliminary data.</text>
</comment>
<feature type="region of interest" description="Disordered" evidence="1">
    <location>
        <begin position="1282"/>
        <end position="1310"/>
    </location>
</feature>
<feature type="domain" description="Symplekin C-terminal" evidence="3">
    <location>
        <begin position="1067"/>
        <end position="1245"/>
    </location>
</feature>
<reference evidence="4 5" key="1">
    <citation type="journal article" date="2022" name="Nat. Plants">
        <title>Genomes of leafy and leafless Platanthera orchids illuminate the evolution of mycoheterotrophy.</title>
        <authorList>
            <person name="Li M.H."/>
            <person name="Liu K.W."/>
            <person name="Li Z."/>
            <person name="Lu H.C."/>
            <person name="Ye Q.L."/>
            <person name="Zhang D."/>
            <person name="Wang J.Y."/>
            <person name="Li Y.F."/>
            <person name="Zhong Z.M."/>
            <person name="Liu X."/>
            <person name="Yu X."/>
            <person name="Liu D.K."/>
            <person name="Tu X.D."/>
            <person name="Liu B."/>
            <person name="Hao Y."/>
            <person name="Liao X.Y."/>
            <person name="Jiang Y.T."/>
            <person name="Sun W.H."/>
            <person name="Chen J."/>
            <person name="Chen Y.Q."/>
            <person name="Ai Y."/>
            <person name="Zhai J.W."/>
            <person name="Wu S.S."/>
            <person name="Zhou Z."/>
            <person name="Hsiao Y.Y."/>
            <person name="Wu W.L."/>
            <person name="Chen Y.Y."/>
            <person name="Lin Y.F."/>
            <person name="Hsu J.L."/>
            <person name="Li C.Y."/>
            <person name="Wang Z.W."/>
            <person name="Zhao X."/>
            <person name="Zhong W.Y."/>
            <person name="Ma X.K."/>
            <person name="Ma L."/>
            <person name="Huang J."/>
            <person name="Chen G.Z."/>
            <person name="Huang M.Z."/>
            <person name="Huang L."/>
            <person name="Peng D.H."/>
            <person name="Luo Y.B."/>
            <person name="Zou S.Q."/>
            <person name="Chen S.P."/>
            <person name="Lan S."/>
            <person name="Tsai W.C."/>
            <person name="Van de Peer Y."/>
            <person name="Liu Z.J."/>
        </authorList>
    </citation>
    <scope>NUCLEOTIDE SEQUENCE [LARGE SCALE GENOMIC DNA]</scope>
    <source>
        <strain evidence="4">Lor288</strain>
    </source>
</reference>
<feature type="domain" description="Symplekin/Pta1 N-terminal" evidence="2">
    <location>
        <begin position="101"/>
        <end position="315"/>
    </location>
</feature>
<dbReference type="Pfam" id="PF11935">
    <property type="entry name" value="SYMPK_PTA1_N"/>
    <property type="match status" value="1"/>
</dbReference>
<dbReference type="Proteomes" id="UP001412067">
    <property type="component" value="Unassembled WGS sequence"/>
</dbReference>
<dbReference type="InterPro" id="IPR032460">
    <property type="entry name" value="Symplekin/Pta1_N"/>
</dbReference>
<dbReference type="SUPFAM" id="SSF48371">
    <property type="entry name" value="ARM repeat"/>
    <property type="match status" value="1"/>
</dbReference>
<evidence type="ECO:0000313" key="4">
    <source>
        <dbReference type="EMBL" id="KAK8939784.1"/>
    </source>
</evidence>
<name>A0ABR2LFM6_9ASPA</name>
<accession>A0ABR2LFM6</accession>
<evidence type="ECO:0000259" key="3">
    <source>
        <dbReference type="Pfam" id="PF12295"/>
    </source>
</evidence>
<organism evidence="4 5">
    <name type="scientific">Platanthera guangdongensis</name>
    <dbReference type="NCBI Taxonomy" id="2320717"/>
    <lineage>
        <taxon>Eukaryota</taxon>
        <taxon>Viridiplantae</taxon>
        <taxon>Streptophyta</taxon>
        <taxon>Embryophyta</taxon>
        <taxon>Tracheophyta</taxon>
        <taxon>Spermatophyta</taxon>
        <taxon>Magnoliopsida</taxon>
        <taxon>Liliopsida</taxon>
        <taxon>Asparagales</taxon>
        <taxon>Orchidaceae</taxon>
        <taxon>Orchidoideae</taxon>
        <taxon>Orchideae</taxon>
        <taxon>Orchidinae</taxon>
        <taxon>Platanthera</taxon>
    </lineage>
</organism>
<gene>
    <name evidence="4" type="ORF">KSP40_PGU006389</name>
</gene>
<feature type="compositionally biased region" description="Low complexity" evidence="1">
    <location>
        <begin position="936"/>
        <end position="945"/>
    </location>
</feature>
<dbReference type="PANTHER" id="PTHR47184">
    <property type="entry name" value="PHOSPHATIDYLINOSITOL 3-AND 4-KINASE FAMILY PROTEIN-RELATED"/>
    <property type="match status" value="1"/>
</dbReference>